<name>A0AAW1PSE9_9CHLO</name>
<dbReference type="PANTHER" id="PTHR47571:SF1">
    <property type="entry name" value="THIOREDOXIN-LIKE 3-3"/>
    <property type="match status" value="1"/>
</dbReference>
<accession>A0AAW1PSE9</accession>
<dbReference type="EMBL" id="JALJOQ010000007">
    <property type="protein sequence ID" value="KAK9812376.1"/>
    <property type="molecule type" value="Genomic_DNA"/>
</dbReference>
<dbReference type="InterPro" id="IPR036249">
    <property type="entry name" value="Thioredoxin-like_sf"/>
</dbReference>
<evidence type="ECO:0000313" key="4">
    <source>
        <dbReference type="Proteomes" id="UP001465755"/>
    </source>
</evidence>
<reference evidence="3 4" key="1">
    <citation type="journal article" date="2024" name="Nat. Commun.">
        <title>Phylogenomics reveals the evolutionary origins of lichenization in chlorophyte algae.</title>
        <authorList>
            <person name="Puginier C."/>
            <person name="Libourel C."/>
            <person name="Otte J."/>
            <person name="Skaloud P."/>
            <person name="Haon M."/>
            <person name="Grisel S."/>
            <person name="Petersen M."/>
            <person name="Berrin J.G."/>
            <person name="Delaux P.M."/>
            <person name="Dal Grande F."/>
            <person name="Keller J."/>
        </authorList>
    </citation>
    <scope>NUCLEOTIDE SEQUENCE [LARGE SCALE GENOMIC DNA]</scope>
    <source>
        <strain evidence="3 4">SAG 2036</strain>
    </source>
</reference>
<proteinExistence type="predicted"/>
<evidence type="ECO:0000259" key="2">
    <source>
        <dbReference type="PROSITE" id="PS51352"/>
    </source>
</evidence>
<feature type="domain" description="Thioredoxin" evidence="2">
    <location>
        <begin position="9"/>
        <end position="129"/>
    </location>
</feature>
<evidence type="ECO:0000256" key="1">
    <source>
        <dbReference type="SAM" id="MobiDB-lite"/>
    </source>
</evidence>
<dbReference type="Pfam" id="PF00085">
    <property type="entry name" value="Thioredoxin"/>
    <property type="match status" value="1"/>
</dbReference>
<feature type="compositionally biased region" description="Polar residues" evidence="1">
    <location>
        <begin position="1"/>
        <end position="10"/>
    </location>
</feature>
<dbReference type="Gene3D" id="3.40.30.10">
    <property type="entry name" value="Glutaredoxin"/>
    <property type="match status" value="1"/>
</dbReference>
<dbReference type="PROSITE" id="PS51352">
    <property type="entry name" value="THIOREDOXIN_2"/>
    <property type="match status" value="1"/>
</dbReference>
<feature type="region of interest" description="Disordered" evidence="1">
    <location>
        <begin position="1"/>
        <end position="21"/>
    </location>
</feature>
<keyword evidence="4" id="KW-1185">Reference proteome</keyword>
<sequence>MATNQGTIQGTAEAVPAQTTTTISDRIQGARSDEEFRSFMFANRESTTVVEYGSTWCAHCQEMFPHFQRLAAEYPQHKYLVAQVDYMDKELRGIKYSPTFAVFKQGRKIDQFYGAEPQQLQDHIWLHSDK</sequence>
<dbReference type="PANTHER" id="PTHR47571">
    <property type="entry name" value="THIOREDOXIN-LIKE 3-3"/>
    <property type="match status" value="1"/>
</dbReference>
<dbReference type="InterPro" id="IPR044193">
    <property type="entry name" value="TRL33"/>
</dbReference>
<comment type="caution">
    <text evidence="3">The sequence shown here is derived from an EMBL/GenBank/DDBJ whole genome shotgun (WGS) entry which is preliminary data.</text>
</comment>
<dbReference type="Proteomes" id="UP001465755">
    <property type="component" value="Unassembled WGS sequence"/>
</dbReference>
<evidence type="ECO:0000313" key="3">
    <source>
        <dbReference type="EMBL" id="KAK9812376.1"/>
    </source>
</evidence>
<gene>
    <name evidence="3" type="ORF">WJX73_005889</name>
</gene>
<protein>
    <recommendedName>
        <fullName evidence="2">Thioredoxin domain-containing protein</fullName>
    </recommendedName>
</protein>
<dbReference type="CDD" id="cd02947">
    <property type="entry name" value="TRX_family"/>
    <property type="match status" value="1"/>
</dbReference>
<dbReference type="AlphaFoldDB" id="A0AAW1PSE9"/>
<organism evidence="3 4">
    <name type="scientific">Symbiochloris irregularis</name>
    <dbReference type="NCBI Taxonomy" id="706552"/>
    <lineage>
        <taxon>Eukaryota</taxon>
        <taxon>Viridiplantae</taxon>
        <taxon>Chlorophyta</taxon>
        <taxon>core chlorophytes</taxon>
        <taxon>Trebouxiophyceae</taxon>
        <taxon>Trebouxiales</taxon>
        <taxon>Trebouxiaceae</taxon>
        <taxon>Symbiochloris</taxon>
    </lineage>
</organism>
<dbReference type="InterPro" id="IPR013766">
    <property type="entry name" value="Thioredoxin_domain"/>
</dbReference>
<dbReference type="SUPFAM" id="SSF52833">
    <property type="entry name" value="Thioredoxin-like"/>
    <property type="match status" value="1"/>
</dbReference>